<dbReference type="Proteomes" id="UP000239706">
    <property type="component" value="Unassembled WGS sequence"/>
</dbReference>
<feature type="transmembrane region" description="Helical" evidence="7">
    <location>
        <begin position="194"/>
        <end position="214"/>
    </location>
</feature>
<sequence length="372" mass="44314">MTKKRLKELDIMRALAFIFVVTQHIIGGYSYIKKVPKNEHLILKMLYIVVKPAVPIFLTISAISLFYVYYDNFHWKKYYIKRVKYILIPYIIWSAINMYKLGNEHRFNNFIWQILSGNGAFHLWYMGMILRLYIYVPVILYIAKKIHNSSNTLRITVFISVFPLYYMISKYQYTICQSLGKFIFTNPTELQQKFINISPMFWILYFILGIYIELNYETFKNIIMKFKWIVIAAYLPLLVYAYLNEIKAVEFKRSLYILFMLFTILAVYILALYLADFKKLYNKLKFIGDYSFAAYMSHIIVLNWMANYLQLRFGIKDYLILGLCVLVITLIITPLIICFLSYFPYSQYVTGVRKNIMKSINESSSVMVYNNL</sequence>
<evidence type="ECO:0000256" key="4">
    <source>
        <dbReference type="ARBA" id="ARBA00022692"/>
    </source>
</evidence>
<evidence type="ECO:0000256" key="6">
    <source>
        <dbReference type="ARBA" id="ARBA00023136"/>
    </source>
</evidence>
<comment type="similarity">
    <text evidence="2">Belongs to the acyltransferase 3 family.</text>
</comment>
<dbReference type="RefSeq" id="WP_106062688.1">
    <property type="nucleotide sequence ID" value="NZ_PVXO01000009.1"/>
</dbReference>
<name>A0A2T0B8H5_9CLOT</name>
<feature type="transmembrane region" description="Helical" evidence="7">
    <location>
        <begin position="122"/>
        <end position="143"/>
    </location>
</feature>
<evidence type="ECO:0000256" key="3">
    <source>
        <dbReference type="ARBA" id="ARBA00022475"/>
    </source>
</evidence>
<gene>
    <name evidence="9" type="ORF">CLLI_05070</name>
</gene>
<evidence type="ECO:0000259" key="8">
    <source>
        <dbReference type="Pfam" id="PF01757"/>
    </source>
</evidence>
<evidence type="ECO:0000256" key="2">
    <source>
        <dbReference type="ARBA" id="ARBA00007400"/>
    </source>
</evidence>
<dbReference type="OrthoDB" id="569695at2"/>
<feature type="transmembrane region" description="Helical" evidence="7">
    <location>
        <begin position="12"/>
        <end position="32"/>
    </location>
</feature>
<dbReference type="PANTHER" id="PTHR40074">
    <property type="entry name" value="O-ACETYLTRANSFERASE WECH"/>
    <property type="match status" value="1"/>
</dbReference>
<dbReference type="InterPro" id="IPR002656">
    <property type="entry name" value="Acyl_transf_3_dom"/>
</dbReference>
<evidence type="ECO:0000256" key="7">
    <source>
        <dbReference type="SAM" id="Phobius"/>
    </source>
</evidence>
<feature type="transmembrane region" description="Helical" evidence="7">
    <location>
        <begin position="52"/>
        <end position="70"/>
    </location>
</feature>
<dbReference type="PANTHER" id="PTHR40074:SF2">
    <property type="entry name" value="O-ACETYLTRANSFERASE WECH"/>
    <property type="match status" value="1"/>
</dbReference>
<keyword evidence="5 7" id="KW-1133">Transmembrane helix</keyword>
<protein>
    <submittedName>
        <fullName evidence="9">Acyltransferase family protein</fullName>
    </submittedName>
</protein>
<feature type="domain" description="Acyltransferase 3" evidence="8">
    <location>
        <begin position="7"/>
        <end position="336"/>
    </location>
</feature>
<comment type="subcellular location">
    <subcellularLocation>
        <location evidence="1">Cell membrane</location>
        <topology evidence="1">Multi-pass membrane protein</topology>
    </subcellularLocation>
</comment>
<dbReference type="GO" id="GO:0005886">
    <property type="term" value="C:plasma membrane"/>
    <property type="evidence" value="ECO:0007669"/>
    <property type="project" value="UniProtKB-SubCell"/>
</dbReference>
<feature type="transmembrane region" description="Helical" evidence="7">
    <location>
        <begin position="287"/>
        <end position="306"/>
    </location>
</feature>
<reference evidence="9 10" key="1">
    <citation type="submission" date="2018-03" db="EMBL/GenBank/DDBJ databases">
        <title>Genome sequence of Clostridium liquoris DSM 100320.</title>
        <authorList>
            <person name="Poehlein A."/>
            <person name="Daniel R."/>
        </authorList>
    </citation>
    <scope>NUCLEOTIDE SEQUENCE [LARGE SCALE GENOMIC DNA]</scope>
    <source>
        <strain evidence="9 10">DSM 100320</strain>
    </source>
</reference>
<keyword evidence="9" id="KW-0808">Transferase</keyword>
<feature type="transmembrane region" description="Helical" evidence="7">
    <location>
        <begin position="318"/>
        <end position="343"/>
    </location>
</feature>
<keyword evidence="6 7" id="KW-0472">Membrane</keyword>
<evidence type="ECO:0000313" key="10">
    <source>
        <dbReference type="Proteomes" id="UP000239706"/>
    </source>
</evidence>
<keyword evidence="3" id="KW-1003">Cell membrane</keyword>
<dbReference type="Pfam" id="PF01757">
    <property type="entry name" value="Acyl_transf_3"/>
    <property type="match status" value="1"/>
</dbReference>
<proteinExistence type="inferred from homology"/>
<keyword evidence="10" id="KW-1185">Reference proteome</keyword>
<feature type="transmembrane region" description="Helical" evidence="7">
    <location>
        <begin position="255"/>
        <end position="275"/>
    </location>
</feature>
<evidence type="ECO:0000256" key="1">
    <source>
        <dbReference type="ARBA" id="ARBA00004651"/>
    </source>
</evidence>
<keyword evidence="4 7" id="KW-0812">Transmembrane</keyword>
<dbReference type="GO" id="GO:0009246">
    <property type="term" value="P:enterobacterial common antigen biosynthetic process"/>
    <property type="evidence" value="ECO:0007669"/>
    <property type="project" value="TreeGrafter"/>
</dbReference>
<dbReference type="GO" id="GO:0016413">
    <property type="term" value="F:O-acetyltransferase activity"/>
    <property type="evidence" value="ECO:0007669"/>
    <property type="project" value="TreeGrafter"/>
</dbReference>
<dbReference type="EMBL" id="PVXO01000009">
    <property type="protein sequence ID" value="PRR80123.1"/>
    <property type="molecule type" value="Genomic_DNA"/>
</dbReference>
<accession>A0A2T0B8H5</accession>
<keyword evidence="9" id="KW-0012">Acyltransferase</keyword>
<feature type="transmembrane region" description="Helical" evidence="7">
    <location>
        <begin position="226"/>
        <end position="243"/>
    </location>
</feature>
<evidence type="ECO:0000256" key="5">
    <source>
        <dbReference type="ARBA" id="ARBA00022989"/>
    </source>
</evidence>
<comment type="caution">
    <text evidence="9">The sequence shown here is derived from an EMBL/GenBank/DDBJ whole genome shotgun (WGS) entry which is preliminary data.</text>
</comment>
<evidence type="ECO:0000313" key="9">
    <source>
        <dbReference type="EMBL" id="PRR80123.1"/>
    </source>
</evidence>
<dbReference type="AlphaFoldDB" id="A0A2T0B8H5"/>
<feature type="transmembrane region" description="Helical" evidence="7">
    <location>
        <begin position="82"/>
        <end position="102"/>
    </location>
</feature>
<organism evidence="9 10">
    <name type="scientific">Clostridium liquoris</name>
    <dbReference type="NCBI Taxonomy" id="1289519"/>
    <lineage>
        <taxon>Bacteria</taxon>
        <taxon>Bacillati</taxon>
        <taxon>Bacillota</taxon>
        <taxon>Clostridia</taxon>
        <taxon>Eubacteriales</taxon>
        <taxon>Clostridiaceae</taxon>
        <taxon>Clostridium</taxon>
    </lineage>
</organism>